<dbReference type="InterPro" id="IPR057326">
    <property type="entry name" value="KR_dom"/>
</dbReference>
<dbReference type="PROSITE" id="PS00061">
    <property type="entry name" value="ADH_SHORT"/>
    <property type="match status" value="1"/>
</dbReference>
<name>A0A5R8NP87_9NOCA</name>
<proteinExistence type="inferred from homology"/>
<dbReference type="InterPro" id="IPR002347">
    <property type="entry name" value="SDR_fam"/>
</dbReference>
<dbReference type="AlphaFoldDB" id="A0A5R8NP87"/>
<keyword evidence="2" id="KW-0560">Oxidoreductase</keyword>
<evidence type="ECO:0000313" key="8">
    <source>
        <dbReference type="Proteomes" id="UP000308349"/>
    </source>
</evidence>
<comment type="similarity">
    <text evidence="1 3">Belongs to the short-chain dehydrogenases/reductases (SDR) family.</text>
</comment>
<dbReference type="PANTHER" id="PTHR44196">
    <property type="entry name" value="DEHYDROGENASE/REDUCTASE SDR FAMILY MEMBER 7B"/>
    <property type="match status" value="1"/>
</dbReference>
<evidence type="ECO:0000256" key="1">
    <source>
        <dbReference type="ARBA" id="ARBA00006484"/>
    </source>
</evidence>
<dbReference type="RefSeq" id="WP_138448296.1">
    <property type="nucleotide sequence ID" value="NZ_VBUT01000005.1"/>
</dbReference>
<reference evidence="7 8" key="1">
    <citation type="submission" date="2019-05" db="EMBL/GenBank/DDBJ databases">
        <title>Genomes sequences of two Nocardia cyriacigeorgica environmental isolates, type strains Nocardia asteroides ATCC 19247 and Nocardia cyriacigeorgica DSM 44484.</title>
        <authorList>
            <person name="Vautrin F."/>
            <person name="Bergeron E."/>
            <person name="Dubost A."/>
            <person name="Abrouk D."/>
            <person name="Rodriguez Nava V."/>
            <person name="Pujic P."/>
        </authorList>
    </citation>
    <scope>NUCLEOTIDE SEQUENCE [LARGE SCALE GENOMIC DNA]</scope>
    <source>
        <strain evidence="6 8">EML 1456</strain>
        <strain evidence="5 7">EML 446</strain>
    </source>
</reference>
<dbReference type="OrthoDB" id="3743899at2"/>
<dbReference type="PRINTS" id="PR00080">
    <property type="entry name" value="SDRFAMILY"/>
</dbReference>
<dbReference type="GO" id="GO:0016491">
    <property type="term" value="F:oxidoreductase activity"/>
    <property type="evidence" value="ECO:0007669"/>
    <property type="project" value="UniProtKB-KW"/>
</dbReference>
<evidence type="ECO:0000256" key="3">
    <source>
        <dbReference type="RuleBase" id="RU000363"/>
    </source>
</evidence>
<dbReference type="Pfam" id="PF00106">
    <property type="entry name" value="adh_short"/>
    <property type="match status" value="1"/>
</dbReference>
<feature type="domain" description="Ketoreductase" evidence="4">
    <location>
        <begin position="9"/>
        <end position="187"/>
    </location>
</feature>
<dbReference type="PRINTS" id="PR00081">
    <property type="entry name" value="GDHRDH"/>
</dbReference>
<evidence type="ECO:0000313" key="5">
    <source>
        <dbReference type="EMBL" id="TLF77435.1"/>
    </source>
</evidence>
<dbReference type="GO" id="GO:0016020">
    <property type="term" value="C:membrane"/>
    <property type="evidence" value="ECO:0007669"/>
    <property type="project" value="TreeGrafter"/>
</dbReference>
<organism evidence="5 7">
    <name type="scientific">Nocardia cyriacigeorgica</name>
    <dbReference type="NCBI Taxonomy" id="135487"/>
    <lineage>
        <taxon>Bacteria</taxon>
        <taxon>Bacillati</taxon>
        <taxon>Actinomycetota</taxon>
        <taxon>Actinomycetes</taxon>
        <taxon>Mycobacteriales</taxon>
        <taxon>Nocardiaceae</taxon>
        <taxon>Nocardia</taxon>
    </lineage>
</organism>
<dbReference type="PANTHER" id="PTHR44196:SF1">
    <property type="entry name" value="DEHYDROGENASE_REDUCTASE SDR FAMILY MEMBER 7B"/>
    <property type="match status" value="1"/>
</dbReference>
<dbReference type="SUPFAM" id="SSF51735">
    <property type="entry name" value="NAD(P)-binding Rossmann-fold domains"/>
    <property type="match status" value="1"/>
</dbReference>
<dbReference type="InterPro" id="IPR036291">
    <property type="entry name" value="NAD(P)-bd_dom_sf"/>
</dbReference>
<dbReference type="Gene3D" id="3.40.50.720">
    <property type="entry name" value="NAD(P)-binding Rossmann-like Domain"/>
    <property type="match status" value="1"/>
</dbReference>
<evidence type="ECO:0000259" key="4">
    <source>
        <dbReference type="SMART" id="SM00822"/>
    </source>
</evidence>
<protein>
    <submittedName>
        <fullName evidence="5">SDR family NAD(P)-dependent oxidoreductase</fullName>
    </submittedName>
</protein>
<dbReference type="EMBL" id="VBUU01000003">
    <property type="protein sequence ID" value="TLG15640.1"/>
    <property type="molecule type" value="Genomic_DNA"/>
</dbReference>
<dbReference type="CDD" id="cd05233">
    <property type="entry name" value="SDR_c"/>
    <property type="match status" value="1"/>
</dbReference>
<evidence type="ECO:0000256" key="2">
    <source>
        <dbReference type="ARBA" id="ARBA00023002"/>
    </source>
</evidence>
<evidence type="ECO:0000313" key="6">
    <source>
        <dbReference type="EMBL" id="TLG15640.1"/>
    </source>
</evidence>
<sequence>MRRYDLAGRTVLITGSTGGLGTALAAELRRRGANLALLDLDADRTAQQAADLGGDTTARGWAVDVRDLDSVRSATDAAAAHFGRLDVVIANAGIGEAIVPMTDLGPEAWERTIDINLNGVWRTFTAALPHVTKEQGHLVAISSLAAFVHAPLQGAYPASKAGVWALCDTLRLEIAHTGVTVGSVHPTFFKTPLMDGVMAQPASMRIWNNHTGLWKLIPIEVVVNEIVRGIERRAAHVVAPRRNQFAAYVPGVIQAVADRMQFRGTTVREALAAAQQA</sequence>
<gene>
    <name evidence="5" type="ORF">FEK34_13930</name>
    <name evidence="6" type="ORF">FEK35_05690</name>
</gene>
<accession>A0A5R8NP87</accession>
<dbReference type="Proteomes" id="UP000308349">
    <property type="component" value="Unassembled WGS sequence"/>
</dbReference>
<dbReference type="InterPro" id="IPR020904">
    <property type="entry name" value="Sc_DH/Rdtase_CS"/>
</dbReference>
<dbReference type="EMBL" id="VBUT01000005">
    <property type="protein sequence ID" value="TLF77435.1"/>
    <property type="molecule type" value="Genomic_DNA"/>
</dbReference>
<comment type="caution">
    <text evidence="5">The sequence shown here is derived from an EMBL/GenBank/DDBJ whole genome shotgun (WGS) entry which is preliminary data.</text>
</comment>
<dbReference type="Proteomes" id="UP000306378">
    <property type="component" value="Unassembled WGS sequence"/>
</dbReference>
<evidence type="ECO:0000313" key="7">
    <source>
        <dbReference type="Proteomes" id="UP000306378"/>
    </source>
</evidence>
<dbReference type="SMART" id="SM00822">
    <property type="entry name" value="PKS_KR"/>
    <property type="match status" value="1"/>
</dbReference>